<comment type="similarity">
    <text evidence="1 3">Belongs to the short-chain dehydrogenases/reductases (SDR) family.</text>
</comment>
<dbReference type="EMBL" id="DROP01000242">
    <property type="protein sequence ID" value="HHI89014.1"/>
    <property type="molecule type" value="Genomic_DNA"/>
</dbReference>
<reference evidence="4" key="1">
    <citation type="journal article" date="2020" name="mSystems">
        <title>Genome- and Community-Level Interaction Insights into Carbon Utilization and Element Cycling Functions of Hydrothermarchaeota in Hydrothermal Sediment.</title>
        <authorList>
            <person name="Zhou Z."/>
            <person name="Liu Y."/>
            <person name="Xu W."/>
            <person name="Pan J."/>
            <person name="Luo Z.H."/>
            <person name="Li M."/>
        </authorList>
    </citation>
    <scope>NUCLEOTIDE SEQUENCE [LARGE SCALE GENOMIC DNA]</scope>
    <source>
        <strain evidence="4">HyVt-538</strain>
    </source>
</reference>
<dbReference type="SUPFAM" id="SSF51735">
    <property type="entry name" value="NAD(P)-binding Rossmann-fold domains"/>
    <property type="match status" value="1"/>
</dbReference>
<dbReference type="PRINTS" id="PR00080">
    <property type="entry name" value="SDRFAMILY"/>
</dbReference>
<dbReference type="CDD" id="cd05233">
    <property type="entry name" value="SDR_c"/>
    <property type="match status" value="1"/>
</dbReference>
<name>A0A7V5NXE7_9PROT</name>
<dbReference type="InterPro" id="IPR036291">
    <property type="entry name" value="NAD(P)-bd_dom_sf"/>
</dbReference>
<dbReference type="InterPro" id="IPR020904">
    <property type="entry name" value="Sc_DH/Rdtase_CS"/>
</dbReference>
<proteinExistence type="inferred from homology"/>
<keyword evidence="2" id="KW-0560">Oxidoreductase</keyword>
<feature type="non-terminal residue" evidence="4">
    <location>
        <position position="205"/>
    </location>
</feature>
<dbReference type="Proteomes" id="UP000885806">
    <property type="component" value="Unassembled WGS sequence"/>
</dbReference>
<evidence type="ECO:0000313" key="4">
    <source>
        <dbReference type="EMBL" id="HHI89014.1"/>
    </source>
</evidence>
<gene>
    <name evidence="4" type="ORF">ENK01_03590</name>
</gene>
<protein>
    <submittedName>
        <fullName evidence="4">SDR family NAD(P)-dependent oxidoreductase</fullName>
    </submittedName>
</protein>
<evidence type="ECO:0000256" key="3">
    <source>
        <dbReference type="RuleBase" id="RU000363"/>
    </source>
</evidence>
<evidence type="ECO:0000256" key="1">
    <source>
        <dbReference type="ARBA" id="ARBA00006484"/>
    </source>
</evidence>
<dbReference type="Pfam" id="PF00106">
    <property type="entry name" value="adh_short"/>
    <property type="match status" value="1"/>
</dbReference>
<comment type="caution">
    <text evidence="4">The sequence shown here is derived from an EMBL/GenBank/DDBJ whole genome shotgun (WGS) entry which is preliminary data.</text>
</comment>
<accession>A0A7V5NXE7</accession>
<dbReference type="PRINTS" id="PR00081">
    <property type="entry name" value="GDHRDH"/>
</dbReference>
<evidence type="ECO:0000256" key="2">
    <source>
        <dbReference type="ARBA" id="ARBA00023002"/>
    </source>
</evidence>
<sequence length="205" mass="21471">MRLKADLADLSVSIQAPVMSRKDRIDLGGKTILITGAGSGIGAASARALHAKGANVILLDLTQAGTQPLAQELGSARSLSVMADVTDRRQLDTAVRAGLQKFGRVDIVFANAGIACDPPTTVRCMDEQTFEHIIEVDLFGVTRTVQACLPEIIKNKGHVLMTASTSAFINGIANVPYGIAKAGVEMFGRSLRAELARTGATAGVL</sequence>
<dbReference type="InterPro" id="IPR002347">
    <property type="entry name" value="SDR_fam"/>
</dbReference>
<dbReference type="PROSITE" id="PS00061">
    <property type="entry name" value="ADH_SHORT"/>
    <property type="match status" value="1"/>
</dbReference>
<dbReference type="PANTHER" id="PTHR43669">
    <property type="entry name" value="5-KETO-D-GLUCONATE 5-REDUCTASE"/>
    <property type="match status" value="1"/>
</dbReference>
<dbReference type="PANTHER" id="PTHR43669:SF3">
    <property type="entry name" value="ALCOHOL DEHYDROGENASE, PUTATIVE (AFU_ORTHOLOGUE AFUA_3G03445)-RELATED"/>
    <property type="match status" value="1"/>
</dbReference>
<dbReference type="Gene3D" id="3.40.50.720">
    <property type="entry name" value="NAD(P)-binding Rossmann-like Domain"/>
    <property type="match status" value="1"/>
</dbReference>
<dbReference type="AlphaFoldDB" id="A0A7V5NXE7"/>
<dbReference type="GO" id="GO:0016491">
    <property type="term" value="F:oxidoreductase activity"/>
    <property type="evidence" value="ECO:0007669"/>
    <property type="project" value="UniProtKB-KW"/>
</dbReference>
<organism evidence="4">
    <name type="scientific">Hellea balneolensis</name>
    <dbReference type="NCBI Taxonomy" id="287478"/>
    <lineage>
        <taxon>Bacteria</taxon>
        <taxon>Pseudomonadati</taxon>
        <taxon>Pseudomonadota</taxon>
        <taxon>Alphaproteobacteria</taxon>
        <taxon>Maricaulales</taxon>
        <taxon>Robiginitomaculaceae</taxon>
        <taxon>Hellea</taxon>
    </lineage>
</organism>